<gene>
    <name evidence="2" type="ORF">KQX54_007730</name>
</gene>
<protein>
    <submittedName>
        <fullName evidence="2">Uncharacterized protein</fullName>
    </submittedName>
</protein>
<proteinExistence type="predicted"/>
<organism evidence="2 3">
    <name type="scientific">Cotesia glomerata</name>
    <name type="common">Lepidopteran parasitic wasp</name>
    <name type="synonym">Apanteles glomeratus</name>
    <dbReference type="NCBI Taxonomy" id="32391"/>
    <lineage>
        <taxon>Eukaryota</taxon>
        <taxon>Metazoa</taxon>
        <taxon>Ecdysozoa</taxon>
        <taxon>Arthropoda</taxon>
        <taxon>Hexapoda</taxon>
        <taxon>Insecta</taxon>
        <taxon>Pterygota</taxon>
        <taxon>Neoptera</taxon>
        <taxon>Endopterygota</taxon>
        <taxon>Hymenoptera</taxon>
        <taxon>Apocrita</taxon>
        <taxon>Ichneumonoidea</taxon>
        <taxon>Braconidae</taxon>
        <taxon>Microgastrinae</taxon>
        <taxon>Cotesia</taxon>
    </lineage>
</organism>
<dbReference type="EMBL" id="JAHXZJ010000001">
    <property type="protein sequence ID" value="KAH0567223.1"/>
    <property type="molecule type" value="Genomic_DNA"/>
</dbReference>
<name>A0AAV7J6G2_COTGL</name>
<comment type="caution">
    <text evidence="2">The sequence shown here is derived from an EMBL/GenBank/DDBJ whole genome shotgun (WGS) entry which is preliminary data.</text>
</comment>
<reference evidence="2 3" key="1">
    <citation type="journal article" date="2021" name="J. Hered.">
        <title>A chromosome-level genome assembly of the parasitoid wasp, Cotesia glomerata (Hymenoptera: Braconidae).</title>
        <authorList>
            <person name="Pinto B.J."/>
            <person name="Weis J.J."/>
            <person name="Gamble T."/>
            <person name="Ode P.J."/>
            <person name="Paul R."/>
            <person name="Zaspel J.M."/>
        </authorList>
    </citation>
    <scope>NUCLEOTIDE SEQUENCE [LARGE SCALE GENOMIC DNA]</scope>
    <source>
        <strain evidence="2">CgM1</strain>
    </source>
</reference>
<accession>A0AAV7J6G2</accession>
<sequence>MPKRVICVLSSPIFLQSSSFHSSTSPPYYKRHHFESQRGLKSSTIRGKRLTSSNPVMSRVEAEDKDQKPLTCEKDTFLPAKISPLLSSRSGHEFKSSSLIASGGCCCSWALRTSAETLKTHPDREIHPGVKTAASGLIVTA</sequence>
<feature type="compositionally biased region" description="Polar residues" evidence="1">
    <location>
        <begin position="39"/>
        <end position="56"/>
    </location>
</feature>
<keyword evidence="3" id="KW-1185">Reference proteome</keyword>
<feature type="region of interest" description="Disordered" evidence="1">
    <location>
        <begin position="35"/>
        <end position="67"/>
    </location>
</feature>
<dbReference type="Proteomes" id="UP000826195">
    <property type="component" value="Unassembled WGS sequence"/>
</dbReference>
<evidence type="ECO:0000313" key="3">
    <source>
        <dbReference type="Proteomes" id="UP000826195"/>
    </source>
</evidence>
<dbReference type="AlphaFoldDB" id="A0AAV7J6G2"/>
<evidence type="ECO:0000256" key="1">
    <source>
        <dbReference type="SAM" id="MobiDB-lite"/>
    </source>
</evidence>
<evidence type="ECO:0000313" key="2">
    <source>
        <dbReference type="EMBL" id="KAH0567223.1"/>
    </source>
</evidence>